<dbReference type="EMBL" id="VTER01000007">
    <property type="protein sequence ID" value="TYS47031.1"/>
    <property type="molecule type" value="Genomic_DNA"/>
</dbReference>
<keyword evidence="2" id="KW-0805">Transcription regulation</keyword>
<protein>
    <submittedName>
        <fullName evidence="7">Sigma-70 family RNA polymerase sigma factor</fullName>
    </submittedName>
</protein>
<dbReference type="InterPro" id="IPR014284">
    <property type="entry name" value="RNA_pol_sigma-70_dom"/>
</dbReference>
<organism evidence="7 8">
    <name type="scientific">Bacillus infantis</name>
    <dbReference type="NCBI Taxonomy" id="324767"/>
    <lineage>
        <taxon>Bacteria</taxon>
        <taxon>Bacillati</taxon>
        <taxon>Bacillota</taxon>
        <taxon>Bacilli</taxon>
        <taxon>Bacillales</taxon>
        <taxon>Bacillaceae</taxon>
        <taxon>Bacillus</taxon>
    </lineage>
</organism>
<comment type="caution">
    <text evidence="7">The sequence shown here is derived from an EMBL/GenBank/DDBJ whole genome shotgun (WGS) entry which is preliminary data.</text>
</comment>
<dbReference type="PANTHER" id="PTHR43133">
    <property type="entry name" value="RNA POLYMERASE ECF-TYPE SIGMA FACTO"/>
    <property type="match status" value="1"/>
</dbReference>
<accession>A0A5D4R9W2</accession>
<evidence type="ECO:0000256" key="2">
    <source>
        <dbReference type="ARBA" id="ARBA00023015"/>
    </source>
</evidence>
<gene>
    <name evidence="7" type="ORF">FZD51_16360</name>
</gene>
<dbReference type="GO" id="GO:0016987">
    <property type="term" value="F:sigma factor activity"/>
    <property type="evidence" value="ECO:0007669"/>
    <property type="project" value="UniProtKB-KW"/>
</dbReference>
<dbReference type="SUPFAM" id="SSF88659">
    <property type="entry name" value="Sigma3 and sigma4 domains of RNA polymerase sigma factors"/>
    <property type="match status" value="1"/>
</dbReference>
<dbReference type="InterPro" id="IPR039425">
    <property type="entry name" value="RNA_pol_sigma-70-like"/>
</dbReference>
<keyword evidence="3" id="KW-0731">Sigma factor</keyword>
<dbReference type="SUPFAM" id="SSF88946">
    <property type="entry name" value="Sigma2 domain of RNA polymerase sigma factors"/>
    <property type="match status" value="1"/>
</dbReference>
<evidence type="ECO:0000259" key="6">
    <source>
        <dbReference type="Pfam" id="PF08281"/>
    </source>
</evidence>
<dbReference type="CDD" id="cd06171">
    <property type="entry name" value="Sigma70_r4"/>
    <property type="match status" value="1"/>
</dbReference>
<dbReference type="RefSeq" id="WP_148975732.1">
    <property type="nucleotide sequence ID" value="NZ_JBNIKU010000004.1"/>
</dbReference>
<dbReference type="Gene3D" id="1.10.1740.10">
    <property type="match status" value="1"/>
</dbReference>
<evidence type="ECO:0000256" key="4">
    <source>
        <dbReference type="ARBA" id="ARBA00023163"/>
    </source>
</evidence>
<dbReference type="NCBIfam" id="NF006930">
    <property type="entry name" value="PRK09415.1"/>
    <property type="match status" value="1"/>
</dbReference>
<feature type="domain" description="RNA polymerase sigma factor 70 region 4 type 2" evidence="6">
    <location>
        <begin position="109"/>
        <end position="160"/>
    </location>
</feature>
<dbReference type="InterPro" id="IPR013249">
    <property type="entry name" value="RNA_pol_sigma70_r4_t2"/>
</dbReference>
<dbReference type="Proteomes" id="UP000322139">
    <property type="component" value="Unassembled WGS sequence"/>
</dbReference>
<dbReference type="Pfam" id="PF04542">
    <property type="entry name" value="Sigma70_r2"/>
    <property type="match status" value="1"/>
</dbReference>
<dbReference type="Pfam" id="PF08281">
    <property type="entry name" value="Sigma70_r4_2"/>
    <property type="match status" value="1"/>
</dbReference>
<dbReference type="InterPro" id="IPR036388">
    <property type="entry name" value="WH-like_DNA-bd_sf"/>
</dbReference>
<evidence type="ECO:0000313" key="8">
    <source>
        <dbReference type="Proteomes" id="UP000322139"/>
    </source>
</evidence>
<dbReference type="PANTHER" id="PTHR43133:SF60">
    <property type="entry name" value="RNA POLYMERASE SIGMA FACTOR SIGV"/>
    <property type="match status" value="1"/>
</dbReference>
<dbReference type="InterPro" id="IPR013324">
    <property type="entry name" value="RNA_pol_sigma_r3/r4-like"/>
</dbReference>
<dbReference type="GO" id="GO:0003677">
    <property type="term" value="F:DNA binding"/>
    <property type="evidence" value="ECO:0007669"/>
    <property type="project" value="InterPro"/>
</dbReference>
<feature type="domain" description="RNA polymerase sigma-70 region 2" evidence="5">
    <location>
        <begin position="10"/>
        <end position="73"/>
    </location>
</feature>
<evidence type="ECO:0000256" key="3">
    <source>
        <dbReference type="ARBA" id="ARBA00023082"/>
    </source>
</evidence>
<dbReference type="InterPro" id="IPR007627">
    <property type="entry name" value="RNA_pol_sigma70_r2"/>
</dbReference>
<comment type="similarity">
    <text evidence="1">Belongs to the sigma-70 factor family. ECF subfamily.</text>
</comment>
<dbReference type="InterPro" id="IPR013325">
    <property type="entry name" value="RNA_pol_sigma_r2"/>
</dbReference>
<sequence length="183" mass="21426">MDKHEIISDLMDRHGTDVLHLAYSYVRNHQTAEDLAQEIFIKCYEKLDTFQGNSSIDTWLYRVAVNHCKDYVTSWHYRKMHASDVISSYFTGGSSSAEQDLIEQEEKTELLNEILQLPLKYREIIFLYYYQQCTQKEIGDICGLNLNTVKSRMTRGKELLKKSLTKRGEWNGERTGRSKRSKA</sequence>
<dbReference type="GO" id="GO:0006352">
    <property type="term" value="P:DNA-templated transcription initiation"/>
    <property type="evidence" value="ECO:0007669"/>
    <property type="project" value="InterPro"/>
</dbReference>
<evidence type="ECO:0000256" key="1">
    <source>
        <dbReference type="ARBA" id="ARBA00010641"/>
    </source>
</evidence>
<evidence type="ECO:0000313" key="7">
    <source>
        <dbReference type="EMBL" id="TYS47031.1"/>
    </source>
</evidence>
<dbReference type="AlphaFoldDB" id="A0A5D4R9W2"/>
<keyword evidence="4" id="KW-0804">Transcription</keyword>
<name>A0A5D4R9W2_9BACI</name>
<proteinExistence type="inferred from homology"/>
<reference evidence="7 8" key="1">
    <citation type="submission" date="2019-08" db="EMBL/GenBank/DDBJ databases">
        <title>Bacillus genomes from the desert of Cuatro Cienegas, Coahuila.</title>
        <authorList>
            <person name="Olmedo-Alvarez G."/>
        </authorList>
    </citation>
    <scope>NUCLEOTIDE SEQUENCE [LARGE SCALE GENOMIC DNA]</scope>
    <source>
        <strain evidence="7 8">CH446_14T</strain>
    </source>
</reference>
<evidence type="ECO:0000259" key="5">
    <source>
        <dbReference type="Pfam" id="PF04542"/>
    </source>
</evidence>
<dbReference type="Gene3D" id="1.10.10.10">
    <property type="entry name" value="Winged helix-like DNA-binding domain superfamily/Winged helix DNA-binding domain"/>
    <property type="match status" value="1"/>
</dbReference>
<dbReference type="NCBIfam" id="TIGR02937">
    <property type="entry name" value="sigma70-ECF"/>
    <property type="match status" value="1"/>
</dbReference>